<name>A0A811UU69_CERCA</name>
<feature type="non-terminal residue" evidence="1">
    <location>
        <position position="53"/>
    </location>
</feature>
<dbReference type="EMBL" id="CAJHJT010000023">
    <property type="protein sequence ID" value="CAD7001277.1"/>
    <property type="molecule type" value="Genomic_DNA"/>
</dbReference>
<keyword evidence="2" id="KW-1185">Reference proteome</keyword>
<sequence>DDEREIKNALDQVHNNERTITDNAINSFLAQQIDNMTIHLNKQQTLITDYISS</sequence>
<comment type="caution">
    <text evidence="1">The sequence shown here is derived from an EMBL/GenBank/DDBJ whole genome shotgun (WGS) entry which is preliminary data.</text>
</comment>
<protein>
    <submittedName>
        <fullName evidence="1">(Mediterranean fruit fly) hypothetical protein</fullName>
    </submittedName>
</protein>
<evidence type="ECO:0000313" key="2">
    <source>
        <dbReference type="Proteomes" id="UP000606786"/>
    </source>
</evidence>
<evidence type="ECO:0000313" key="1">
    <source>
        <dbReference type="EMBL" id="CAD7001277.1"/>
    </source>
</evidence>
<dbReference type="AlphaFoldDB" id="A0A811UU69"/>
<organism evidence="1 2">
    <name type="scientific">Ceratitis capitata</name>
    <name type="common">Mediterranean fruit fly</name>
    <name type="synonym">Tephritis capitata</name>
    <dbReference type="NCBI Taxonomy" id="7213"/>
    <lineage>
        <taxon>Eukaryota</taxon>
        <taxon>Metazoa</taxon>
        <taxon>Ecdysozoa</taxon>
        <taxon>Arthropoda</taxon>
        <taxon>Hexapoda</taxon>
        <taxon>Insecta</taxon>
        <taxon>Pterygota</taxon>
        <taxon>Neoptera</taxon>
        <taxon>Endopterygota</taxon>
        <taxon>Diptera</taxon>
        <taxon>Brachycera</taxon>
        <taxon>Muscomorpha</taxon>
        <taxon>Tephritoidea</taxon>
        <taxon>Tephritidae</taxon>
        <taxon>Ceratitis</taxon>
        <taxon>Ceratitis</taxon>
    </lineage>
</organism>
<reference evidence="1" key="1">
    <citation type="submission" date="2020-11" db="EMBL/GenBank/DDBJ databases">
        <authorList>
            <person name="Whitehead M."/>
        </authorList>
    </citation>
    <scope>NUCLEOTIDE SEQUENCE</scope>
    <source>
        <strain evidence="1">EGII</strain>
    </source>
</reference>
<proteinExistence type="predicted"/>
<feature type="non-terminal residue" evidence="1">
    <location>
        <position position="1"/>
    </location>
</feature>
<gene>
    <name evidence="1" type="ORF">CCAP1982_LOCUS9775</name>
</gene>
<accession>A0A811UU69</accession>
<dbReference type="Proteomes" id="UP000606786">
    <property type="component" value="Unassembled WGS sequence"/>
</dbReference>